<organism evidence="3 4">
    <name type="scientific">Hirsutella rhossiliensis</name>
    <dbReference type="NCBI Taxonomy" id="111463"/>
    <lineage>
        <taxon>Eukaryota</taxon>
        <taxon>Fungi</taxon>
        <taxon>Dikarya</taxon>
        <taxon>Ascomycota</taxon>
        <taxon>Pezizomycotina</taxon>
        <taxon>Sordariomycetes</taxon>
        <taxon>Hypocreomycetidae</taxon>
        <taxon>Hypocreales</taxon>
        <taxon>Ophiocordycipitaceae</taxon>
        <taxon>Hirsutella</taxon>
    </lineage>
</organism>
<dbReference type="RefSeq" id="XP_044720955.1">
    <property type="nucleotide sequence ID" value="XM_044864423.1"/>
</dbReference>
<evidence type="ECO:0000256" key="1">
    <source>
        <dbReference type="SAM" id="MobiDB-lite"/>
    </source>
</evidence>
<proteinExistence type="predicted"/>
<evidence type="ECO:0000313" key="3">
    <source>
        <dbReference type="EMBL" id="KAH0963442.1"/>
    </source>
</evidence>
<keyword evidence="4" id="KW-1185">Reference proteome</keyword>
<gene>
    <name evidence="3" type="ORF">HRG_05952</name>
</gene>
<reference evidence="3" key="1">
    <citation type="submission" date="2021-09" db="EMBL/GenBank/DDBJ databases">
        <title>A high-quality genome of the endoparasitic fungus Hirsutella rhossiliensis with a comparison of Hirsutella genomes reveals transposable elements contributing to genome size variation.</title>
        <authorList>
            <person name="Lin R."/>
            <person name="Jiao Y."/>
            <person name="Sun X."/>
            <person name="Ling J."/>
            <person name="Xie B."/>
            <person name="Cheng X."/>
        </authorList>
    </citation>
    <scope>NUCLEOTIDE SEQUENCE</scope>
    <source>
        <strain evidence="3">HR02</strain>
    </source>
</reference>
<feature type="signal peptide" evidence="2">
    <location>
        <begin position="1"/>
        <end position="19"/>
    </location>
</feature>
<dbReference type="OrthoDB" id="10453679at2759"/>
<comment type="caution">
    <text evidence="3">The sequence shown here is derived from an EMBL/GenBank/DDBJ whole genome shotgun (WGS) entry which is preliminary data.</text>
</comment>
<keyword evidence="2" id="KW-0732">Signal</keyword>
<feature type="region of interest" description="Disordered" evidence="1">
    <location>
        <begin position="99"/>
        <end position="129"/>
    </location>
</feature>
<name>A0A9P8MYR2_9HYPO</name>
<dbReference type="AlphaFoldDB" id="A0A9P8MYR2"/>
<protein>
    <submittedName>
        <fullName evidence="3">Uncharacterized protein</fullName>
    </submittedName>
</protein>
<evidence type="ECO:0000313" key="4">
    <source>
        <dbReference type="Proteomes" id="UP000824596"/>
    </source>
</evidence>
<dbReference type="GeneID" id="68355081"/>
<sequence>MKFTLATVLLVNLAGCGLASPATGMRNDLSMTSGTVGISASVQEKGTMIKEHLDKAVMLLKEVGKEEPAFGKPLDRATMTIDTLNKAIHNLFLQYQYKGNGTKPTGGYKPGGPRYGGRKPGGYGNPRGY</sequence>
<accession>A0A9P8MYR2</accession>
<feature type="compositionally biased region" description="Gly residues" evidence="1">
    <location>
        <begin position="108"/>
        <end position="129"/>
    </location>
</feature>
<evidence type="ECO:0000256" key="2">
    <source>
        <dbReference type="SAM" id="SignalP"/>
    </source>
</evidence>
<feature type="chain" id="PRO_5040261829" evidence="2">
    <location>
        <begin position="20"/>
        <end position="129"/>
    </location>
</feature>
<dbReference type="EMBL" id="JAIZPD010000005">
    <property type="protein sequence ID" value="KAH0963442.1"/>
    <property type="molecule type" value="Genomic_DNA"/>
</dbReference>
<dbReference type="Proteomes" id="UP000824596">
    <property type="component" value="Unassembled WGS sequence"/>
</dbReference>